<proteinExistence type="predicted"/>
<comment type="caution">
    <text evidence="1">The sequence shown here is derived from an EMBL/GenBank/DDBJ whole genome shotgun (WGS) entry which is preliminary data.</text>
</comment>
<accession>A0A0F9ERF3</accession>
<reference evidence="1" key="1">
    <citation type="journal article" date="2015" name="Nature">
        <title>Complex archaea that bridge the gap between prokaryotes and eukaryotes.</title>
        <authorList>
            <person name="Spang A."/>
            <person name="Saw J.H."/>
            <person name="Jorgensen S.L."/>
            <person name="Zaremba-Niedzwiedzka K."/>
            <person name="Martijn J."/>
            <person name="Lind A.E."/>
            <person name="van Eijk R."/>
            <person name="Schleper C."/>
            <person name="Guy L."/>
            <person name="Ettema T.J."/>
        </authorList>
    </citation>
    <scope>NUCLEOTIDE SEQUENCE</scope>
</reference>
<feature type="non-terminal residue" evidence="1">
    <location>
        <position position="319"/>
    </location>
</feature>
<dbReference type="AlphaFoldDB" id="A0A0F9ERF3"/>
<gene>
    <name evidence="1" type="ORF">LCGC14_2335310</name>
</gene>
<organism evidence="1">
    <name type="scientific">marine sediment metagenome</name>
    <dbReference type="NCBI Taxonomy" id="412755"/>
    <lineage>
        <taxon>unclassified sequences</taxon>
        <taxon>metagenomes</taxon>
        <taxon>ecological metagenomes</taxon>
    </lineage>
</organism>
<sequence length="319" mass="37751">MVLKSPLLKNGYIPILINYLRENFIDISPKKYIILIDNYYCIPKTEVNSKTITIFDGICNYLIIIHESPIKQYISIKEQLYRKEKNGLIITNRKKELLKSFYSSEIKINPKILLEYYFEKKLGKKQILANNINNISFLIWKSLDFIEKNIERYKNELEHRKYIEILFRELFIEGEEPLYLLKKIFINPELFVEVYHNSLLKNLKGIIQSYFADIFSKNFAKVIEICIKCKNVKELFNLLVLISYIKQFNHNLNNFESAIRYINSKADFIQIFDINFDILPLNSEIKEIANLGDDFLSSVAESLSEKKKSEIYLFKNSGN</sequence>
<name>A0A0F9ERF3_9ZZZZ</name>
<protein>
    <submittedName>
        <fullName evidence="1">Uncharacterized protein</fullName>
    </submittedName>
</protein>
<dbReference type="EMBL" id="LAZR01033655">
    <property type="protein sequence ID" value="KKL47460.1"/>
    <property type="molecule type" value="Genomic_DNA"/>
</dbReference>
<evidence type="ECO:0000313" key="1">
    <source>
        <dbReference type="EMBL" id="KKL47460.1"/>
    </source>
</evidence>